<sequence length="130" mass="14770">SSESTISTGQPSRFRPTWQLIWWSSQSTGGTLEGFMASLPSRATVKNDCYPYTMHHTALGDNMVLQERHMMRTVLTKCTSARCALVGTCKCRYKINTCDLSDILIVYQDGQHSMLDAGESSREWQNRQQR</sequence>
<organism evidence="1">
    <name type="scientific">Phytophthora nicotianae</name>
    <name type="common">Potato buckeye rot agent</name>
    <name type="synonym">Phytophthora parasitica</name>
    <dbReference type="NCBI Taxonomy" id="4792"/>
    <lineage>
        <taxon>Eukaryota</taxon>
        <taxon>Sar</taxon>
        <taxon>Stramenopiles</taxon>
        <taxon>Oomycota</taxon>
        <taxon>Peronosporomycetes</taxon>
        <taxon>Peronosporales</taxon>
        <taxon>Peronosporaceae</taxon>
        <taxon>Phytophthora</taxon>
    </lineage>
</organism>
<protein>
    <submittedName>
        <fullName evidence="1">Uncharacterized protein</fullName>
    </submittedName>
</protein>
<gene>
    <name evidence="1" type="ORF">L917_07116</name>
</gene>
<dbReference type="AlphaFoldDB" id="W2LC88"/>
<proteinExistence type="predicted"/>
<feature type="non-terminal residue" evidence="1">
    <location>
        <position position="1"/>
    </location>
</feature>
<evidence type="ECO:0000313" key="1">
    <source>
        <dbReference type="EMBL" id="ETL95011.1"/>
    </source>
</evidence>
<accession>W2LC88</accession>
<dbReference type="Proteomes" id="UP000054423">
    <property type="component" value="Unassembled WGS sequence"/>
</dbReference>
<dbReference type="OrthoDB" id="10450599at2759"/>
<name>W2LC88_PHYNI</name>
<dbReference type="EMBL" id="KI679222">
    <property type="protein sequence ID" value="ETL95011.1"/>
    <property type="molecule type" value="Genomic_DNA"/>
</dbReference>
<reference evidence="1" key="1">
    <citation type="submission" date="2013-11" db="EMBL/GenBank/DDBJ databases">
        <title>The Genome Sequence of Phytophthora parasitica CHvinca01.</title>
        <authorList>
            <consortium name="The Broad Institute Genomics Platform"/>
            <person name="Russ C."/>
            <person name="Tyler B."/>
            <person name="Panabieres F."/>
            <person name="Shan W."/>
            <person name="Tripathy S."/>
            <person name="Grunwald N."/>
            <person name="Machado M."/>
            <person name="Johnson C.S."/>
            <person name="Arredondo F."/>
            <person name="Hong C."/>
            <person name="Coffey M."/>
            <person name="Young S.K."/>
            <person name="Zeng Q."/>
            <person name="Gargeya S."/>
            <person name="Fitzgerald M."/>
            <person name="Abouelleil A."/>
            <person name="Alvarado L."/>
            <person name="Chapman S.B."/>
            <person name="Gainer-Dewar J."/>
            <person name="Goldberg J."/>
            <person name="Griggs A."/>
            <person name="Gujja S."/>
            <person name="Hansen M."/>
            <person name="Howarth C."/>
            <person name="Imamovic A."/>
            <person name="Ireland A."/>
            <person name="Larimer J."/>
            <person name="McCowan C."/>
            <person name="Murphy C."/>
            <person name="Pearson M."/>
            <person name="Poon T.W."/>
            <person name="Priest M."/>
            <person name="Roberts A."/>
            <person name="Saif S."/>
            <person name="Shea T."/>
            <person name="Sykes S."/>
            <person name="Wortman J."/>
            <person name="Nusbaum C."/>
            <person name="Birren B."/>
        </authorList>
    </citation>
    <scope>NUCLEOTIDE SEQUENCE [LARGE SCALE GENOMIC DNA]</scope>
    <source>
        <strain evidence="1">CHvinca01</strain>
    </source>
</reference>